<dbReference type="RefSeq" id="WP_164333945.1">
    <property type="nucleotide sequence ID" value="NZ_JAAGMD010000431.1"/>
</dbReference>
<feature type="transmembrane region" description="Helical" evidence="2">
    <location>
        <begin position="174"/>
        <end position="199"/>
    </location>
</feature>
<reference evidence="3" key="1">
    <citation type="submission" date="2020-01" db="EMBL/GenBank/DDBJ databases">
        <title>Insect and environment-associated Actinomycetes.</title>
        <authorList>
            <person name="Currrie C."/>
            <person name="Chevrette M."/>
            <person name="Carlson C."/>
            <person name="Stubbendieck R."/>
            <person name="Wendt-Pienkowski E."/>
        </authorList>
    </citation>
    <scope>NUCLEOTIDE SEQUENCE</scope>
    <source>
        <strain evidence="3">SID14436</strain>
    </source>
</reference>
<evidence type="ECO:0000313" key="3">
    <source>
        <dbReference type="EMBL" id="NEA87307.1"/>
    </source>
</evidence>
<name>A0A6G3QVU0_9ACTN</name>
<feature type="transmembrane region" description="Helical" evidence="2">
    <location>
        <begin position="404"/>
        <end position="423"/>
    </location>
</feature>
<sequence length="545" mass="58395">MSATTASPAAPAAHTQRPNRAPGTEIHPPMGDGGTWVLQRGPRYIRVSPEVAALAEHFDGRRDHGELARLMGGTWTAEMVGFAVRRLDDLQLVDNGEMKAPRRQGRFKMVPPFTFQFTLLRPGRTMQSLQPLFARMGNRYLVGTALLIAVAGLLALAVQNTYVTSSLSGPLSPLTYLGILAGLVIGTSIHELGHAATLIRYGGKPSRIGIMLFYLMPAFFCDVSDAWRLPQRRQRVHVALAGPAVQTFLAGAAALAAWPLADSGVKTALVFFALGSYITGLLNLLPFIKLDGYIALMSHVDIPYLRDRAITDARRLMARLLFGGTYERELTRRWTTVYGLACMVFPLYLLSTALQLWIDLLRRGGVIGICLAACGVSYGLYFLGRGVRRLAAEVRASGAGRPRIALVSTAVAAAAGALMFLPVPHTVSAAYVSRPGGTDLVLLDGADTDRIAPGQKVTLTTNGPVLNPTTGSATVGDAPAAAGEAPLDSFFPLDLDGALTMPVTSYRLDLDGPLDEPTGAARVDTGQLPLWEVGYRTYISPFLPS</sequence>
<keyword evidence="2" id="KW-0472">Membrane</keyword>
<dbReference type="EMBL" id="JAAGMD010000431">
    <property type="protein sequence ID" value="NEA87307.1"/>
    <property type="molecule type" value="Genomic_DNA"/>
</dbReference>
<feature type="transmembrane region" description="Helical" evidence="2">
    <location>
        <begin position="364"/>
        <end position="383"/>
    </location>
</feature>
<dbReference type="InterPro" id="IPR049694">
    <property type="entry name" value="Daptide_HExxH"/>
</dbReference>
<evidence type="ECO:0000256" key="1">
    <source>
        <dbReference type="SAM" id="MobiDB-lite"/>
    </source>
</evidence>
<dbReference type="AlphaFoldDB" id="A0A6G3QVU0"/>
<proteinExistence type="predicted"/>
<dbReference type="NCBIfam" id="NF041824">
    <property type="entry name" value="daptide_HExxH"/>
    <property type="match status" value="1"/>
</dbReference>
<feature type="region of interest" description="Disordered" evidence="1">
    <location>
        <begin position="1"/>
        <end position="34"/>
    </location>
</feature>
<comment type="caution">
    <text evidence="3">The sequence shown here is derived from an EMBL/GenBank/DDBJ whole genome shotgun (WGS) entry which is preliminary data.</text>
</comment>
<dbReference type="CDD" id="cd05709">
    <property type="entry name" value="S2P-M50"/>
    <property type="match status" value="1"/>
</dbReference>
<keyword evidence="2" id="KW-1133">Transmembrane helix</keyword>
<dbReference type="PANTHER" id="PTHR13325">
    <property type="entry name" value="PROTEASE M50 MEMBRANE-BOUND TRANSCRIPTION FACTOR SITE 2 PROTEASE"/>
    <property type="match status" value="1"/>
</dbReference>
<feature type="transmembrane region" description="Helical" evidence="2">
    <location>
        <begin position="238"/>
        <end position="261"/>
    </location>
</feature>
<keyword evidence="2" id="KW-0812">Transmembrane</keyword>
<protein>
    <submittedName>
        <fullName evidence="3">M50 family metallopeptidase</fullName>
    </submittedName>
</protein>
<feature type="transmembrane region" description="Helical" evidence="2">
    <location>
        <begin position="140"/>
        <end position="162"/>
    </location>
</feature>
<evidence type="ECO:0000256" key="2">
    <source>
        <dbReference type="SAM" id="Phobius"/>
    </source>
</evidence>
<dbReference type="InterPro" id="IPR001193">
    <property type="entry name" value="MBTPS2"/>
</dbReference>
<gene>
    <name evidence="3" type="ORF">G3I53_14970</name>
</gene>
<dbReference type="GO" id="GO:0005737">
    <property type="term" value="C:cytoplasm"/>
    <property type="evidence" value="ECO:0007669"/>
    <property type="project" value="TreeGrafter"/>
</dbReference>
<accession>A0A6G3QVU0</accession>
<dbReference type="GO" id="GO:0004222">
    <property type="term" value="F:metalloendopeptidase activity"/>
    <property type="evidence" value="ECO:0007669"/>
    <property type="project" value="InterPro"/>
</dbReference>
<dbReference type="PANTHER" id="PTHR13325:SF3">
    <property type="entry name" value="MEMBRANE-BOUND TRANSCRIPTION FACTOR SITE-2 PROTEASE"/>
    <property type="match status" value="1"/>
</dbReference>
<feature type="compositionally biased region" description="Low complexity" evidence="1">
    <location>
        <begin position="1"/>
        <end position="13"/>
    </location>
</feature>
<feature type="transmembrane region" description="Helical" evidence="2">
    <location>
        <begin position="267"/>
        <end position="288"/>
    </location>
</feature>
<feature type="transmembrane region" description="Helical" evidence="2">
    <location>
        <begin position="337"/>
        <end position="358"/>
    </location>
</feature>
<dbReference type="GO" id="GO:0031293">
    <property type="term" value="P:membrane protein intracellular domain proteolysis"/>
    <property type="evidence" value="ECO:0007669"/>
    <property type="project" value="TreeGrafter"/>
</dbReference>
<dbReference type="GO" id="GO:0016020">
    <property type="term" value="C:membrane"/>
    <property type="evidence" value="ECO:0007669"/>
    <property type="project" value="InterPro"/>
</dbReference>
<organism evidence="3">
    <name type="scientific">Streptomyces sp. SID14436</name>
    <dbReference type="NCBI Taxonomy" id="2706070"/>
    <lineage>
        <taxon>Bacteria</taxon>
        <taxon>Bacillati</taxon>
        <taxon>Actinomycetota</taxon>
        <taxon>Actinomycetes</taxon>
        <taxon>Kitasatosporales</taxon>
        <taxon>Streptomycetaceae</taxon>
        <taxon>Streptomyces</taxon>
    </lineage>
</organism>